<evidence type="ECO:0000313" key="2">
    <source>
        <dbReference type="EMBL" id="QDS72478.1"/>
    </source>
</evidence>
<evidence type="ECO:0000313" key="3">
    <source>
        <dbReference type="Proteomes" id="UP000316270"/>
    </source>
</evidence>
<dbReference type="EMBL" id="CP042191">
    <property type="protein sequence ID" value="QDS72478.1"/>
    <property type="molecule type" value="Genomic_DNA"/>
</dbReference>
<feature type="compositionally biased region" description="Low complexity" evidence="1">
    <location>
        <begin position="41"/>
        <end position="84"/>
    </location>
</feature>
<evidence type="ECO:0000256" key="1">
    <source>
        <dbReference type="SAM" id="MobiDB-lite"/>
    </source>
</evidence>
<organism evidence="2 3">
    <name type="scientific">Venturia effusa</name>
    <dbReference type="NCBI Taxonomy" id="50376"/>
    <lineage>
        <taxon>Eukaryota</taxon>
        <taxon>Fungi</taxon>
        <taxon>Dikarya</taxon>
        <taxon>Ascomycota</taxon>
        <taxon>Pezizomycotina</taxon>
        <taxon>Dothideomycetes</taxon>
        <taxon>Pleosporomycetidae</taxon>
        <taxon>Venturiales</taxon>
        <taxon>Venturiaceae</taxon>
        <taxon>Venturia</taxon>
    </lineage>
</organism>
<proteinExistence type="predicted"/>
<dbReference type="AlphaFoldDB" id="A0A517LA17"/>
<feature type="compositionally biased region" description="Polar residues" evidence="1">
    <location>
        <begin position="85"/>
        <end position="94"/>
    </location>
</feature>
<name>A0A517LA17_9PEZI</name>
<protein>
    <submittedName>
        <fullName evidence="2">Uncharacterized protein</fullName>
    </submittedName>
</protein>
<dbReference type="Proteomes" id="UP000316270">
    <property type="component" value="Chromosome 7"/>
</dbReference>
<reference evidence="2 3" key="1">
    <citation type="submission" date="2019-07" db="EMBL/GenBank/DDBJ databases">
        <title>Finished genome of Venturia effusa.</title>
        <authorList>
            <person name="Young C.A."/>
            <person name="Cox M.P."/>
            <person name="Ganley A.R.D."/>
            <person name="David W.J."/>
        </authorList>
    </citation>
    <scope>NUCLEOTIDE SEQUENCE [LARGE SCALE GENOMIC DNA]</scope>
    <source>
        <strain evidence="3">albino</strain>
    </source>
</reference>
<feature type="compositionally biased region" description="Low complexity" evidence="1">
    <location>
        <begin position="121"/>
        <end position="130"/>
    </location>
</feature>
<feature type="region of interest" description="Disordered" evidence="1">
    <location>
        <begin position="24"/>
        <end position="156"/>
    </location>
</feature>
<gene>
    <name evidence="2" type="ORF">FKW77_009918</name>
</gene>
<accession>A0A517LA17</accession>
<keyword evidence="3" id="KW-1185">Reference proteome</keyword>
<sequence length="156" mass="17842">MGLIKKAVLLGSGIFIAKKVMHKNDRKNSSANGYREPQSDYYNHNNQYPNNNNQYPNNNNQYPNNNNQYPNNNNQYPNNSQYQYDTQYPSNNQYYHGGPNQGVYHDHKDPVSAPVYRETPQQQIGYGQQGTISPASTGYRNHADQKAPSEGGKSWH</sequence>